<dbReference type="NCBIfam" id="TIGR01725">
    <property type="entry name" value="phge_HK97_gp10"/>
    <property type="match status" value="1"/>
</dbReference>
<dbReference type="InterPro" id="IPR010064">
    <property type="entry name" value="HK97-gp10_tail"/>
</dbReference>
<dbReference type="RefSeq" id="WP_006109243.1">
    <property type="nucleotide sequence ID" value="NZ_AOIO01000029.1"/>
</dbReference>
<comment type="caution">
    <text evidence="1">The sequence shown here is derived from an EMBL/GenBank/DDBJ whole genome shotgun (WGS) entry which is preliminary data.</text>
</comment>
<dbReference type="Pfam" id="PF04883">
    <property type="entry name" value="HK97-gp10_like"/>
    <property type="match status" value="1"/>
</dbReference>
<evidence type="ECO:0000313" key="2">
    <source>
        <dbReference type="Proteomes" id="UP000011554"/>
    </source>
</evidence>
<gene>
    <name evidence="1" type="ORF">C481_11050</name>
</gene>
<dbReference type="STRING" id="29540.C481_11050"/>
<dbReference type="PATRIC" id="fig|29540.5.peg.2241"/>
<sequence length="107" mass="11616">MTGISISGFDGLLDSLDYRTSGTVQYTVRAGVDYAIYVEYGTSKMQAQPFLRPAVEEAVRDLDRIIGSDLDPDTIADTLANEIADNAQSRAPVDTGALRDSIEVEKQ</sequence>
<evidence type="ECO:0000313" key="1">
    <source>
        <dbReference type="EMBL" id="ELZ00767.1"/>
    </source>
</evidence>
<accession>M0AR14</accession>
<keyword evidence="2" id="KW-1185">Reference proteome</keyword>
<dbReference type="EMBL" id="AOIO01000029">
    <property type="protein sequence ID" value="ELZ00767.1"/>
    <property type="molecule type" value="Genomic_DNA"/>
</dbReference>
<organism evidence="1 2">
    <name type="scientific">Natrialba asiatica (strain ATCC 700177 / DSM 12278 / JCM 9576 / FERM P-10747 / NBRC 102637 / 172P1)</name>
    <dbReference type="NCBI Taxonomy" id="29540"/>
    <lineage>
        <taxon>Archaea</taxon>
        <taxon>Methanobacteriati</taxon>
        <taxon>Methanobacteriota</taxon>
        <taxon>Stenosarchaea group</taxon>
        <taxon>Halobacteria</taxon>
        <taxon>Halobacteriales</taxon>
        <taxon>Natrialbaceae</taxon>
        <taxon>Natrialba</taxon>
    </lineage>
</organism>
<protein>
    <submittedName>
        <fullName evidence="1">Uncharacterized protein</fullName>
    </submittedName>
</protein>
<dbReference type="AlphaFoldDB" id="M0AR14"/>
<reference evidence="1 2" key="1">
    <citation type="journal article" date="2014" name="PLoS Genet.">
        <title>Phylogenetically driven sequencing of extremely halophilic archaea reveals strategies for static and dynamic osmo-response.</title>
        <authorList>
            <person name="Becker E.A."/>
            <person name="Seitzer P.M."/>
            <person name="Tritt A."/>
            <person name="Larsen D."/>
            <person name="Krusor M."/>
            <person name="Yao A.I."/>
            <person name="Wu D."/>
            <person name="Madern D."/>
            <person name="Eisen J.A."/>
            <person name="Darling A.E."/>
            <person name="Facciotti M.T."/>
        </authorList>
    </citation>
    <scope>NUCLEOTIDE SEQUENCE [LARGE SCALE GENOMIC DNA]</scope>
    <source>
        <strain evidence="1 2">DSM 12278</strain>
    </source>
</reference>
<dbReference type="OrthoDB" id="205369at2157"/>
<dbReference type="Proteomes" id="UP000011554">
    <property type="component" value="Unassembled WGS sequence"/>
</dbReference>
<proteinExistence type="predicted"/>
<name>M0AR14_NATA1</name>